<reference evidence="9 10" key="1">
    <citation type="journal article" date="2015" name="Genome Biol. Evol.">
        <title>Phylogenomic analyses indicate that early fungi evolved digesting cell walls of algal ancestors of land plants.</title>
        <authorList>
            <person name="Chang Y."/>
            <person name="Wang S."/>
            <person name="Sekimoto S."/>
            <person name="Aerts A.L."/>
            <person name="Choi C."/>
            <person name="Clum A."/>
            <person name="LaButti K.M."/>
            <person name="Lindquist E.A."/>
            <person name="Yee Ngan C."/>
            <person name="Ohm R.A."/>
            <person name="Salamov A.A."/>
            <person name="Grigoriev I.V."/>
            <person name="Spatafora J.W."/>
            <person name="Berbee M.L."/>
        </authorList>
    </citation>
    <scope>NUCLEOTIDE SEQUENCE [LARGE SCALE GENOMIC DNA]</scope>
    <source>
        <strain evidence="9 10">NRRL 28638</strain>
    </source>
</reference>
<dbReference type="OrthoDB" id="10254455at2759"/>
<dbReference type="GO" id="GO:0016887">
    <property type="term" value="F:ATP hydrolysis activity"/>
    <property type="evidence" value="ECO:0007669"/>
    <property type="project" value="InterPro"/>
</dbReference>
<dbReference type="SMART" id="SM00382">
    <property type="entry name" value="AAA"/>
    <property type="match status" value="1"/>
</dbReference>
<comment type="subcellular location">
    <subcellularLocation>
        <location evidence="1">Mitochondrion outer membrane</location>
        <topology evidence="1">Single-pass membrane protein</topology>
    </subcellularLocation>
</comment>
<dbReference type="GO" id="GO:0005741">
    <property type="term" value="C:mitochondrial outer membrane"/>
    <property type="evidence" value="ECO:0007669"/>
    <property type="project" value="UniProtKB-SubCell"/>
</dbReference>
<dbReference type="InterPro" id="IPR027417">
    <property type="entry name" value="P-loop_NTPase"/>
</dbReference>
<evidence type="ECO:0000256" key="3">
    <source>
        <dbReference type="ARBA" id="ARBA00022787"/>
    </source>
</evidence>
<organism evidence="9 10">
    <name type="scientific">Conidiobolus coronatus (strain ATCC 28846 / CBS 209.66 / NRRL 28638)</name>
    <name type="common">Delacroixia coronata</name>
    <dbReference type="NCBI Taxonomy" id="796925"/>
    <lineage>
        <taxon>Eukaryota</taxon>
        <taxon>Fungi</taxon>
        <taxon>Fungi incertae sedis</taxon>
        <taxon>Zoopagomycota</taxon>
        <taxon>Entomophthoromycotina</taxon>
        <taxon>Entomophthoromycetes</taxon>
        <taxon>Entomophthorales</taxon>
        <taxon>Ancylistaceae</taxon>
        <taxon>Conidiobolus</taxon>
    </lineage>
</organism>
<accession>A0A137PFL0</accession>
<dbReference type="GO" id="GO:0005524">
    <property type="term" value="F:ATP binding"/>
    <property type="evidence" value="ECO:0007669"/>
    <property type="project" value="UniProtKB-KW"/>
</dbReference>
<dbReference type="GO" id="GO:0006626">
    <property type="term" value="P:protein targeting to mitochondrion"/>
    <property type="evidence" value="ECO:0007669"/>
    <property type="project" value="EnsemblFungi"/>
</dbReference>
<keyword evidence="4 6" id="KW-0067">ATP-binding</keyword>
<keyword evidence="5" id="KW-0496">Mitochondrion</keyword>
<dbReference type="GO" id="GO:0140567">
    <property type="term" value="F:membrane protein dislocase activity"/>
    <property type="evidence" value="ECO:0007669"/>
    <property type="project" value="EnsemblFungi"/>
</dbReference>
<dbReference type="STRING" id="796925.A0A137PFL0"/>
<dbReference type="Pfam" id="PF00004">
    <property type="entry name" value="AAA"/>
    <property type="match status" value="1"/>
</dbReference>
<dbReference type="OMA" id="CRNAAMR"/>
<evidence type="ECO:0000256" key="4">
    <source>
        <dbReference type="ARBA" id="ARBA00022840"/>
    </source>
</evidence>
<evidence type="ECO:0000256" key="6">
    <source>
        <dbReference type="RuleBase" id="RU003651"/>
    </source>
</evidence>
<protein>
    <submittedName>
        <fullName evidence="9">Mitochondrial protein</fullName>
    </submittedName>
</protein>
<keyword evidence="2 6" id="KW-0547">Nucleotide-binding</keyword>
<name>A0A137PFL0_CONC2</name>
<evidence type="ECO:0000259" key="8">
    <source>
        <dbReference type="SMART" id="SM00382"/>
    </source>
</evidence>
<dbReference type="Pfam" id="PF17862">
    <property type="entry name" value="AAA_lid_3"/>
    <property type="match status" value="1"/>
</dbReference>
<evidence type="ECO:0000256" key="7">
    <source>
        <dbReference type="SAM" id="Phobius"/>
    </source>
</evidence>
<dbReference type="Proteomes" id="UP000070444">
    <property type="component" value="Unassembled WGS sequence"/>
</dbReference>
<dbReference type="InterPro" id="IPR003960">
    <property type="entry name" value="ATPase_AAA_CS"/>
</dbReference>
<dbReference type="InterPro" id="IPR003593">
    <property type="entry name" value="AAA+_ATPase"/>
</dbReference>
<dbReference type="PANTHER" id="PTHR45644:SF3">
    <property type="entry name" value="FI08533P-RELATED"/>
    <property type="match status" value="1"/>
</dbReference>
<comment type="similarity">
    <text evidence="6">Belongs to the AAA ATPase family.</text>
</comment>
<keyword evidence="10" id="KW-1185">Reference proteome</keyword>
<evidence type="ECO:0000313" key="10">
    <source>
        <dbReference type="Proteomes" id="UP000070444"/>
    </source>
</evidence>
<sequence length="367" mass="41352">MQSTNRKYVTEIALFLVSQVLFFYGLKYVMSSLDPNKDKKKEAEAKAKTLLDRYGIKDLKLTDYEQVIATELVHPDEIPTTFEDIGGLNHIIDDLNETVIYPLRYPELFSQSNSLLTPPKGVLLYGPPGCGKTMLAKALAKESGATFINMKVSTLTDKWYGESNKLVAGLFSLAYKIQPCIIFIDEIDSFLRERRSNDHEVTGMLKAEFMTLWDGLTSGANTRIMILGATNRPSDIDQAILRRMPKKFSIQPPQKEQRQAILKLILKDSKLAEDFDFDLLADITEGLSGSDLKEVCRDASMIPVKECIKLQRSESNQSYNGEPLEARPLKTNDVLESAMRLGHIHSDDKLNNLVNVKLSELPEEPQD</sequence>
<dbReference type="GO" id="GO:0140570">
    <property type="term" value="P:extraction of mislocalized protein from mitochondrial outer membrane"/>
    <property type="evidence" value="ECO:0007669"/>
    <property type="project" value="EnsemblFungi"/>
</dbReference>
<dbReference type="Gene3D" id="1.10.8.60">
    <property type="match status" value="1"/>
</dbReference>
<evidence type="ECO:0000256" key="5">
    <source>
        <dbReference type="ARBA" id="ARBA00023128"/>
    </source>
</evidence>
<dbReference type="Gene3D" id="3.40.50.300">
    <property type="entry name" value="P-loop containing nucleotide triphosphate hydrolases"/>
    <property type="match status" value="1"/>
</dbReference>
<evidence type="ECO:0000313" key="9">
    <source>
        <dbReference type="EMBL" id="KXN73789.1"/>
    </source>
</evidence>
<evidence type="ECO:0000256" key="2">
    <source>
        <dbReference type="ARBA" id="ARBA00022741"/>
    </source>
</evidence>
<gene>
    <name evidence="9" type="ORF">CONCODRAFT_55158</name>
</gene>
<dbReference type="GO" id="GO:0034214">
    <property type="term" value="P:protein hexamerization"/>
    <property type="evidence" value="ECO:0007669"/>
    <property type="project" value="EnsemblFungi"/>
</dbReference>
<feature type="transmembrane region" description="Helical" evidence="7">
    <location>
        <begin position="12"/>
        <end position="30"/>
    </location>
</feature>
<feature type="domain" description="AAA+ ATPase" evidence="8">
    <location>
        <begin position="118"/>
        <end position="256"/>
    </location>
</feature>
<dbReference type="InterPro" id="IPR041569">
    <property type="entry name" value="AAA_lid_3"/>
</dbReference>
<dbReference type="InterPro" id="IPR051701">
    <property type="entry name" value="Mito_OM_Translocase_MSP1"/>
</dbReference>
<keyword evidence="3" id="KW-1000">Mitochondrion outer membrane</keyword>
<dbReference type="EMBL" id="KQ964431">
    <property type="protein sequence ID" value="KXN73789.1"/>
    <property type="molecule type" value="Genomic_DNA"/>
</dbReference>
<dbReference type="PROSITE" id="PS00674">
    <property type="entry name" value="AAA"/>
    <property type="match status" value="1"/>
</dbReference>
<dbReference type="GO" id="GO:0045047">
    <property type="term" value="P:protein targeting to ER"/>
    <property type="evidence" value="ECO:0007669"/>
    <property type="project" value="EnsemblFungi"/>
</dbReference>
<proteinExistence type="inferred from homology"/>
<dbReference type="InterPro" id="IPR003959">
    <property type="entry name" value="ATPase_AAA_core"/>
</dbReference>
<dbReference type="PANTHER" id="PTHR45644">
    <property type="entry name" value="AAA ATPASE, PUTATIVE (AFU_ORTHOLOGUE AFUA_2G12920)-RELATED-RELATED"/>
    <property type="match status" value="1"/>
</dbReference>
<keyword evidence="7" id="KW-0812">Transmembrane</keyword>
<keyword evidence="7" id="KW-1133">Transmembrane helix</keyword>
<dbReference type="SUPFAM" id="SSF52540">
    <property type="entry name" value="P-loop containing nucleoside triphosphate hydrolases"/>
    <property type="match status" value="1"/>
</dbReference>
<dbReference type="GO" id="GO:0005778">
    <property type="term" value="C:peroxisomal membrane"/>
    <property type="evidence" value="ECO:0007669"/>
    <property type="project" value="EnsemblFungi"/>
</dbReference>
<dbReference type="FunFam" id="3.40.50.300:FF:000538">
    <property type="entry name" value="ATPase family AAA domain-containing protein 1"/>
    <property type="match status" value="1"/>
</dbReference>
<keyword evidence="7" id="KW-0472">Membrane</keyword>
<dbReference type="CDD" id="cd19520">
    <property type="entry name" value="RecA-like_ATAD1"/>
    <property type="match status" value="1"/>
</dbReference>
<dbReference type="AlphaFoldDB" id="A0A137PFL0"/>
<evidence type="ECO:0000256" key="1">
    <source>
        <dbReference type="ARBA" id="ARBA00004572"/>
    </source>
</evidence>